<evidence type="ECO:0000313" key="2">
    <source>
        <dbReference type="EMBL" id="RQG98923.1"/>
    </source>
</evidence>
<gene>
    <name evidence="2" type="ORF">D1Y85_26775</name>
</gene>
<reference evidence="2 3" key="1">
    <citation type="submission" date="2018-11" db="EMBL/GenBank/DDBJ databases">
        <title>Paraburkholderia sp. DHOA04, isolated from soil.</title>
        <authorList>
            <person name="Gao Z.-H."/>
            <person name="Qiu L.-H."/>
            <person name="Fu J.-C."/>
        </authorList>
    </citation>
    <scope>NUCLEOTIDE SEQUENCE [LARGE SCALE GENOMIC DNA]</scope>
    <source>
        <strain evidence="2 3">DHOA04</strain>
    </source>
</reference>
<proteinExistence type="predicted"/>
<name>A0A3N6M5T4_9BURK</name>
<sequence length="247" mass="24949">MAQLACGIWPLIEHGIAQYVKEHERKPYALIYYDQSIPDWTLPFGDVPFVGSNPGGYQAAPADIRTYALPSYESTFVAGGTISGTGVSINNTAGNAGVPSLGLVPGQSVGGVNAGGVSGSADGSAAVGTSAIQGSAGGSNTGATSAVQGSADSPDSAAASVSGSTGLTSPVIASATAVNVLSNLTIPQGGLFRPATAPNAQYLIETNPAFTSQKSFISSDYYLQQLGLNPQTTEKRLGDGLYEQQLV</sequence>
<evidence type="ECO:0000313" key="3">
    <source>
        <dbReference type="Proteomes" id="UP000272778"/>
    </source>
</evidence>
<dbReference type="OrthoDB" id="5666689at2"/>
<dbReference type="AlphaFoldDB" id="A0A3N6M5T4"/>
<feature type="compositionally biased region" description="Low complexity" evidence="1">
    <location>
        <begin position="141"/>
        <end position="162"/>
    </location>
</feature>
<keyword evidence="3" id="KW-1185">Reference proteome</keyword>
<feature type="region of interest" description="Disordered" evidence="1">
    <location>
        <begin position="134"/>
        <end position="162"/>
    </location>
</feature>
<feature type="non-terminal residue" evidence="2">
    <location>
        <position position="247"/>
    </location>
</feature>
<organism evidence="2 3">
    <name type="scientific">Paraburkholderia dinghuensis</name>
    <dbReference type="NCBI Taxonomy" id="2305225"/>
    <lineage>
        <taxon>Bacteria</taxon>
        <taxon>Pseudomonadati</taxon>
        <taxon>Pseudomonadota</taxon>
        <taxon>Betaproteobacteria</taxon>
        <taxon>Burkholderiales</taxon>
        <taxon>Burkholderiaceae</taxon>
        <taxon>Paraburkholderia</taxon>
    </lineage>
</organism>
<dbReference type="EMBL" id="RQIS01000044">
    <property type="protein sequence ID" value="RQG98923.1"/>
    <property type="molecule type" value="Genomic_DNA"/>
</dbReference>
<dbReference type="Proteomes" id="UP000272778">
    <property type="component" value="Unassembled WGS sequence"/>
</dbReference>
<accession>A0A3N6M5T4</accession>
<comment type="caution">
    <text evidence="2">The sequence shown here is derived from an EMBL/GenBank/DDBJ whole genome shotgun (WGS) entry which is preliminary data.</text>
</comment>
<evidence type="ECO:0000256" key="1">
    <source>
        <dbReference type="SAM" id="MobiDB-lite"/>
    </source>
</evidence>
<protein>
    <submittedName>
        <fullName evidence="2">S-layer family protein</fullName>
    </submittedName>
</protein>